<dbReference type="InterPro" id="IPR015655">
    <property type="entry name" value="PP2C"/>
</dbReference>
<dbReference type="Gene3D" id="3.60.40.10">
    <property type="entry name" value="PPM-type phosphatase domain"/>
    <property type="match status" value="1"/>
</dbReference>
<sequence length="258" mass="27521">MSLARSIGSATAVGRVRNHNEDGLIANDRSGIFAVADGMGGHRGGEVASKTALEALEKALKGGTPIGNAVVIANQAVYDRSSKNNDLHGMGTTLTAGIFDRAGKCTIAHVGDSRAYLVRNKALKRITTDHSLMAELIAAGQLTEAEAEVDPRRSMITRALGLDPTVEVDLQDLETLAGDRVMFCSDGLTSMMRDPAIVAVLNEEPEPQLAAQRLIDEANKAGGVDNITVVIVDLVQGDDSETAQTENTSRRRWFRRQA</sequence>
<dbReference type="AlphaFoldDB" id="A0A6J6RDM9"/>
<dbReference type="Pfam" id="PF13672">
    <property type="entry name" value="PP2C_2"/>
    <property type="match status" value="1"/>
</dbReference>
<organism evidence="2">
    <name type="scientific">freshwater metagenome</name>
    <dbReference type="NCBI Taxonomy" id="449393"/>
    <lineage>
        <taxon>unclassified sequences</taxon>
        <taxon>metagenomes</taxon>
        <taxon>ecological metagenomes</taxon>
    </lineage>
</organism>
<dbReference type="NCBIfam" id="NF033484">
    <property type="entry name" value="Stp1_PP2C_phos"/>
    <property type="match status" value="1"/>
</dbReference>
<dbReference type="InterPro" id="IPR036457">
    <property type="entry name" value="PPM-type-like_dom_sf"/>
</dbReference>
<dbReference type="EMBL" id="CAEZYK010000030">
    <property type="protein sequence ID" value="CAB4722017.1"/>
    <property type="molecule type" value="Genomic_DNA"/>
</dbReference>
<dbReference type="EMBL" id="CAFBOF010000027">
    <property type="protein sequence ID" value="CAB4981522.1"/>
    <property type="molecule type" value="Genomic_DNA"/>
</dbReference>
<proteinExistence type="predicted"/>
<dbReference type="CDD" id="cd00143">
    <property type="entry name" value="PP2Cc"/>
    <property type="match status" value="1"/>
</dbReference>
<accession>A0A6J6RDM9</accession>
<evidence type="ECO:0000259" key="1">
    <source>
        <dbReference type="PROSITE" id="PS51746"/>
    </source>
</evidence>
<feature type="domain" description="PPM-type phosphatase" evidence="1">
    <location>
        <begin position="6"/>
        <end position="234"/>
    </location>
</feature>
<evidence type="ECO:0000313" key="3">
    <source>
        <dbReference type="EMBL" id="CAB4981522.1"/>
    </source>
</evidence>
<dbReference type="SMART" id="SM00331">
    <property type="entry name" value="PP2C_SIG"/>
    <property type="match status" value="1"/>
</dbReference>
<dbReference type="GO" id="GO:0004722">
    <property type="term" value="F:protein serine/threonine phosphatase activity"/>
    <property type="evidence" value="ECO:0007669"/>
    <property type="project" value="InterPro"/>
</dbReference>
<evidence type="ECO:0000313" key="2">
    <source>
        <dbReference type="EMBL" id="CAB4722017.1"/>
    </source>
</evidence>
<name>A0A6J6RDM9_9ZZZZ</name>
<dbReference type="PANTHER" id="PTHR47992">
    <property type="entry name" value="PROTEIN PHOSPHATASE"/>
    <property type="match status" value="1"/>
</dbReference>
<dbReference type="SUPFAM" id="SSF81606">
    <property type="entry name" value="PP2C-like"/>
    <property type="match status" value="1"/>
</dbReference>
<protein>
    <submittedName>
        <fullName evidence="2">Unannotated protein</fullName>
    </submittedName>
</protein>
<gene>
    <name evidence="2" type="ORF">UFOPK2683_00696</name>
    <name evidence="3" type="ORF">UFOPK3897_01141</name>
</gene>
<dbReference type="InterPro" id="IPR001932">
    <property type="entry name" value="PPM-type_phosphatase-like_dom"/>
</dbReference>
<dbReference type="SMART" id="SM00332">
    <property type="entry name" value="PP2Cc"/>
    <property type="match status" value="1"/>
</dbReference>
<reference evidence="2" key="1">
    <citation type="submission" date="2020-05" db="EMBL/GenBank/DDBJ databases">
        <authorList>
            <person name="Chiriac C."/>
            <person name="Salcher M."/>
            <person name="Ghai R."/>
            <person name="Kavagutti S V."/>
        </authorList>
    </citation>
    <scope>NUCLEOTIDE SEQUENCE</scope>
</reference>
<dbReference type="PROSITE" id="PS51746">
    <property type="entry name" value="PPM_2"/>
    <property type="match status" value="1"/>
</dbReference>